<accession>G1EBW2</accession>
<evidence type="ECO:0000313" key="2">
    <source>
        <dbReference type="Proteomes" id="UP000008423"/>
    </source>
</evidence>
<proteinExistence type="predicted"/>
<evidence type="ECO:0000313" key="1">
    <source>
        <dbReference type="EMBL" id="AEJ93343.1"/>
    </source>
</evidence>
<keyword evidence="2" id="KW-1185">Reference proteome</keyword>
<name>G1EBW2_9CAUD</name>
<protein>
    <submittedName>
        <fullName evidence="1">Uncharacterized protein</fullName>
    </submittedName>
</protein>
<dbReference type="EMBL" id="JN049605">
    <property type="protein sequence ID" value="AEJ93343.1"/>
    <property type="molecule type" value="Genomic_DNA"/>
</dbReference>
<gene>
    <name evidence="1" type="primary">90</name>
    <name evidence="1" type="ORF">ERICB_90</name>
</gene>
<sequence length="76" mass="8391">MEPTSPGERQEVTVTADINEAKNDLDHILGEVRRAISMLSPVWVLMHEDGRSLAAQDIAHSLDTIEAKARKVRASL</sequence>
<organism evidence="1 2">
    <name type="scientific">Mycobacterium phage EricB</name>
    <dbReference type="NCBI Taxonomy" id="2922220"/>
    <lineage>
        <taxon>Viruses</taxon>
        <taxon>Duplodnaviria</taxon>
        <taxon>Heunggongvirae</taxon>
        <taxon>Uroviricota</taxon>
        <taxon>Caudoviricetes</taxon>
        <taxon>Gladiatorvirus</taxon>
        <taxon>Gladiatorvirus ericB</taxon>
    </lineage>
</organism>
<reference evidence="1 2" key="1">
    <citation type="journal article" date="2012" name="J. Virol.">
        <title>Complete Genome Sequences of 138 Mycobacteriophages.</title>
        <authorList>
            <consortium name="the Science Education Alliance Phage Hunters Advancing Genomics and Evolutionary Science Program"/>
            <consortium name="the KwaZulu-Natal Research Institute for Tuberculosis and HIV Mycobacterial Genetics Course Students"/>
            <consortium name="the Phage Hunters Integrating Research and Education Program"/>
            <person name="Hatfull G.F."/>
        </authorList>
    </citation>
    <scope>NUCLEOTIDE SEQUENCE [LARGE SCALE GENOMIC DNA]</scope>
</reference>
<dbReference type="RefSeq" id="YP_009637894.1">
    <property type="nucleotide sequence ID" value="NC_042330.1"/>
</dbReference>
<dbReference type="Proteomes" id="UP000008423">
    <property type="component" value="Segment"/>
</dbReference>
<dbReference type="GeneID" id="40234612"/>